<keyword evidence="2" id="KW-1185">Reference proteome</keyword>
<sequence>MAVVPEPDSSIGGNDTWHLHMARHQTCCYT</sequence>
<dbReference type="EMBL" id="BPLR01019331">
    <property type="protein sequence ID" value="GIX66656.1"/>
    <property type="molecule type" value="Genomic_DNA"/>
</dbReference>
<organism evidence="1 2">
    <name type="scientific">Caerostris extrusa</name>
    <name type="common">Bark spider</name>
    <name type="synonym">Caerostris bankana</name>
    <dbReference type="NCBI Taxonomy" id="172846"/>
    <lineage>
        <taxon>Eukaryota</taxon>
        <taxon>Metazoa</taxon>
        <taxon>Ecdysozoa</taxon>
        <taxon>Arthropoda</taxon>
        <taxon>Chelicerata</taxon>
        <taxon>Arachnida</taxon>
        <taxon>Araneae</taxon>
        <taxon>Araneomorphae</taxon>
        <taxon>Entelegynae</taxon>
        <taxon>Araneoidea</taxon>
        <taxon>Araneidae</taxon>
        <taxon>Caerostris</taxon>
    </lineage>
</organism>
<accession>A0AAV4M5H9</accession>
<gene>
    <name evidence="1" type="ORF">CEXT_82541</name>
</gene>
<protein>
    <submittedName>
        <fullName evidence="1">Uncharacterized protein</fullName>
    </submittedName>
</protein>
<dbReference type="Proteomes" id="UP001054945">
    <property type="component" value="Unassembled WGS sequence"/>
</dbReference>
<name>A0AAV4M5H9_CAEEX</name>
<evidence type="ECO:0000313" key="2">
    <source>
        <dbReference type="Proteomes" id="UP001054945"/>
    </source>
</evidence>
<feature type="non-terminal residue" evidence="1">
    <location>
        <position position="30"/>
    </location>
</feature>
<comment type="caution">
    <text evidence="1">The sequence shown here is derived from an EMBL/GenBank/DDBJ whole genome shotgun (WGS) entry which is preliminary data.</text>
</comment>
<dbReference type="AlphaFoldDB" id="A0AAV4M5H9"/>
<reference evidence="1 2" key="1">
    <citation type="submission" date="2021-06" db="EMBL/GenBank/DDBJ databases">
        <title>Caerostris extrusa draft genome.</title>
        <authorList>
            <person name="Kono N."/>
            <person name="Arakawa K."/>
        </authorList>
    </citation>
    <scope>NUCLEOTIDE SEQUENCE [LARGE SCALE GENOMIC DNA]</scope>
</reference>
<proteinExistence type="predicted"/>
<evidence type="ECO:0000313" key="1">
    <source>
        <dbReference type="EMBL" id="GIX66656.1"/>
    </source>
</evidence>